<organism evidence="3 4">
    <name type="scientific">Promicromonospora vindobonensis</name>
    <dbReference type="NCBI Taxonomy" id="195748"/>
    <lineage>
        <taxon>Bacteria</taxon>
        <taxon>Bacillati</taxon>
        <taxon>Actinomycetota</taxon>
        <taxon>Actinomycetes</taxon>
        <taxon>Micrococcales</taxon>
        <taxon>Promicromonosporaceae</taxon>
        <taxon>Promicromonospora</taxon>
    </lineage>
</organism>
<dbReference type="CDD" id="cd17933">
    <property type="entry name" value="DEXSc_RecD-like"/>
    <property type="match status" value="1"/>
</dbReference>
<evidence type="ECO:0000259" key="2">
    <source>
        <dbReference type="SMART" id="SM00382"/>
    </source>
</evidence>
<dbReference type="SUPFAM" id="SSF52540">
    <property type="entry name" value="P-loop containing nucleoside triphosphate hydrolases"/>
    <property type="match status" value="2"/>
</dbReference>
<dbReference type="RefSeq" id="WP_377191142.1">
    <property type="nucleotide sequence ID" value="NZ_JBHUOG010000002.1"/>
</dbReference>
<proteinExistence type="predicted"/>
<sequence length="1119" mass="120698">MSIRKVSAGHGYAYLLKSVARGDGNRTAPDRVTRYYLEAGTPPGYWIGSGLAALGESTTEPGQGTPSGTIDLGDPVTENQLKNLIGAGRHPLTGEPLGRDYREYKPAVQRIAERVAALDRGLDERERAAEVANIESEEHRVGDKHAVAGYDLTFSVPKSVSVLWALADANTQARIVEAHHAAVRETFDLIEREVAATRRGTNGIEQAGIDGVTVAAFDHWDSRSNDPQLHTHAVVSNKVRTSDDGVWRTLDAKPLFEATVALSAHYNALLRDRLTATFGVEWELRPRGADRTPQWEIAGVDEDLIGEFSARSSQINACTDELIDDYTARHGRRPSSTMIGRLRAQATLTTRPEKVLHSLHDLTAGWRRRAARFTSDGSPAGFARRLITGSAGRCYTADDVPEDAITTAAAQTFATVSDKKSTWTHWNLWAEASRQALGWRFASAADRGVVTAWIVEIAKAGSIELTPGDLAPTPATLQRPDGTTRLRPRHHTVFTSTEVWEAEQRLLDLAEHHGAPRLSRWDLDAAVGRPDRGRTLTGEQTRAVTAVAMSVRTVDLLIGPAGAGKTTTMRALVRAWTRAHGRGSVVGLAPSAAAAKVLGHDVGLRAETTAKWLHDAARDRAALAKGQLVIVDEATLAGTRTLAALANAVEQSGAKLLLVGDPAQLQAIDAGGAFSMLVRARTDAPALIGLHRFVHGWERTASLLLRDGRPEAVAAYNDHDRVHEGTSEQVADAAYTAWASDAADGRASVLVADALETVAALNRRARAERILAGQVDPRRAVVLADGTEASVGDVVITRRNARRLWTVRGGFVRNGDRWRITSVRRDGSLEARRLFQGRGGRERFGPAVVLPAAYVAEHVDLGYAVTAHRAQGVTVETAHVVVTTKTARENLYVALTRGRFANHAYVATDVTDDDHTPPSELTGRAVLYRVLARSGAELSAHERLRDEQERWGGRERIAAEYEHLADLAQRPRWEQLVLTTLTGAGKLTTTEAAAAITTDAFGPLCRRLRHAEALGHDVERLLPAVAARGTLLTANDICAVLGHRLGRAASRPGKGEVRLLPGGVPEAQGEMGDDEREALDARARLLEGSVETATRLSPEARHAPFSSAGRGNVATGIGL</sequence>
<reference evidence="4" key="1">
    <citation type="journal article" date="2019" name="Int. J. Syst. Evol. Microbiol.">
        <title>The Global Catalogue of Microorganisms (GCM) 10K type strain sequencing project: providing services to taxonomists for standard genome sequencing and annotation.</title>
        <authorList>
            <consortium name="The Broad Institute Genomics Platform"/>
            <consortium name="The Broad Institute Genome Sequencing Center for Infectious Disease"/>
            <person name="Wu L."/>
            <person name="Ma J."/>
        </authorList>
    </citation>
    <scope>NUCLEOTIDE SEQUENCE [LARGE SCALE GENOMIC DNA]</scope>
    <source>
        <strain evidence="4">CCM 7044</strain>
    </source>
</reference>
<feature type="region of interest" description="Disordered" evidence="1">
    <location>
        <begin position="1090"/>
        <end position="1119"/>
    </location>
</feature>
<dbReference type="InterPro" id="IPR003593">
    <property type="entry name" value="AAA+_ATPase"/>
</dbReference>
<dbReference type="Pfam" id="PF08751">
    <property type="entry name" value="TrwC"/>
    <property type="match status" value="1"/>
</dbReference>
<evidence type="ECO:0000313" key="3">
    <source>
        <dbReference type="EMBL" id="MFD2796441.1"/>
    </source>
</evidence>
<dbReference type="InterPro" id="IPR027417">
    <property type="entry name" value="P-loop_NTPase"/>
</dbReference>
<dbReference type="InterPro" id="IPR014862">
    <property type="entry name" value="TrwC"/>
</dbReference>
<protein>
    <submittedName>
        <fullName evidence="3">MobF family relaxase</fullName>
    </submittedName>
</protein>
<comment type="caution">
    <text evidence="3">The sequence shown here is derived from an EMBL/GenBank/DDBJ whole genome shotgun (WGS) entry which is preliminary data.</text>
</comment>
<feature type="domain" description="AAA+ ATPase" evidence="2">
    <location>
        <begin position="551"/>
        <end position="692"/>
    </location>
</feature>
<keyword evidence="4" id="KW-1185">Reference proteome</keyword>
<dbReference type="Gene3D" id="3.40.50.300">
    <property type="entry name" value="P-loop containing nucleotide triphosphate hydrolases"/>
    <property type="match status" value="2"/>
</dbReference>
<evidence type="ECO:0000313" key="4">
    <source>
        <dbReference type="Proteomes" id="UP001597479"/>
    </source>
</evidence>
<dbReference type="SMART" id="SM00382">
    <property type="entry name" value="AAA"/>
    <property type="match status" value="1"/>
</dbReference>
<evidence type="ECO:0000256" key="1">
    <source>
        <dbReference type="SAM" id="MobiDB-lite"/>
    </source>
</evidence>
<dbReference type="NCBIfam" id="NF041492">
    <property type="entry name" value="MobF"/>
    <property type="match status" value="1"/>
</dbReference>
<name>A0ABW5VYQ1_9MICO</name>
<dbReference type="SUPFAM" id="SSF55464">
    <property type="entry name" value="Origin of replication-binding domain, RBD-like"/>
    <property type="match status" value="1"/>
</dbReference>
<dbReference type="Pfam" id="PF13604">
    <property type="entry name" value="AAA_30"/>
    <property type="match status" value="1"/>
</dbReference>
<dbReference type="EMBL" id="JBHUOG010000002">
    <property type="protein sequence ID" value="MFD2796441.1"/>
    <property type="molecule type" value="Genomic_DNA"/>
</dbReference>
<dbReference type="Gene3D" id="2.30.30.940">
    <property type="match status" value="1"/>
</dbReference>
<gene>
    <name evidence="3" type="primary">mobF</name>
    <name evidence="3" type="ORF">ACFS27_22965</name>
</gene>
<dbReference type="CDD" id="cd18809">
    <property type="entry name" value="SF1_C_RecD"/>
    <property type="match status" value="1"/>
</dbReference>
<dbReference type="Proteomes" id="UP001597479">
    <property type="component" value="Unassembled WGS sequence"/>
</dbReference>
<accession>A0ABW5VYQ1</accession>